<gene>
    <name evidence="2" type="ORF">EYC84_010819</name>
</gene>
<dbReference type="InterPro" id="IPR036409">
    <property type="entry name" value="Aldolase_II/adducin_N_sf"/>
</dbReference>
<dbReference type="EMBL" id="VICG01000014">
    <property type="protein sequence ID" value="KAA8565057.1"/>
    <property type="molecule type" value="Genomic_DNA"/>
</dbReference>
<dbReference type="InterPro" id="IPR051017">
    <property type="entry name" value="Aldolase-II_Adducin_sf"/>
</dbReference>
<reference evidence="2 3" key="1">
    <citation type="submission" date="2019-06" db="EMBL/GenBank/DDBJ databases">
        <title>Genome Sequence of the Brown Rot Fungal Pathogen Monilinia fructicola.</title>
        <authorList>
            <person name="De Miccolis Angelini R.M."/>
            <person name="Landi L."/>
            <person name="Abate D."/>
            <person name="Pollastro S."/>
            <person name="Romanazzi G."/>
            <person name="Faretra F."/>
        </authorList>
    </citation>
    <scope>NUCLEOTIDE SEQUENCE [LARGE SCALE GENOMIC DNA]</scope>
    <source>
        <strain evidence="2 3">Mfrc123</strain>
    </source>
</reference>
<feature type="domain" description="Class II aldolase/adducin N-terminal" evidence="1">
    <location>
        <begin position="76"/>
        <end position="260"/>
    </location>
</feature>
<evidence type="ECO:0000259" key="1">
    <source>
        <dbReference type="SMART" id="SM01007"/>
    </source>
</evidence>
<organism evidence="2 3">
    <name type="scientific">Monilinia fructicola</name>
    <name type="common">Brown rot fungus</name>
    <name type="synonym">Ciboria fructicola</name>
    <dbReference type="NCBI Taxonomy" id="38448"/>
    <lineage>
        <taxon>Eukaryota</taxon>
        <taxon>Fungi</taxon>
        <taxon>Dikarya</taxon>
        <taxon>Ascomycota</taxon>
        <taxon>Pezizomycotina</taxon>
        <taxon>Leotiomycetes</taxon>
        <taxon>Helotiales</taxon>
        <taxon>Sclerotiniaceae</taxon>
        <taxon>Monilinia</taxon>
    </lineage>
</organism>
<sequence>MAPSAIAESVLPIQKKTEEVEASVAKDEKVEHVEHVEHVHGGEDLTPLEAISHGDVVMSGIPTFPTHAAHRRHILIHMAAVFRDFSRRGFTEGMAGHISVRDPEFETYIWMNPLGRHFGLMTAGDMICLDVETGKVVGGNRSRPANAAGFLIHSAIHKARPDVHAICHAHTNAGRAWSVFGRPLDMLNQDICNLHNSIAVYASYGGIVFASEEGANIARALGPHNKVAILLNHGLLSTGSTVDEAGFLFALLDRGCEIQLKVEAAVGGTRDENGQLKKGVNVINDEEAAYNFKMASEKNALYAEIQPDLEFEMEMAGPGVIERGVEGQVVDHGL</sequence>
<keyword evidence="3" id="KW-1185">Reference proteome</keyword>
<proteinExistence type="predicted"/>
<dbReference type="AlphaFoldDB" id="A0A5M9J885"/>
<dbReference type="SMART" id="SM01007">
    <property type="entry name" value="Aldolase_II"/>
    <property type="match status" value="1"/>
</dbReference>
<dbReference type="PANTHER" id="PTHR10672:SF25">
    <property type="entry name" value="MEIOTICALLY UP-REGULATED GENE 14 PROTEIN"/>
    <property type="match status" value="1"/>
</dbReference>
<accession>A0A5M9J885</accession>
<evidence type="ECO:0000313" key="3">
    <source>
        <dbReference type="Proteomes" id="UP000322873"/>
    </source>
</evidence>
<dbReference type="GO" id="GO:0005856">
    <property type="term" value="C:cytoskeleton"/>
    <property type="evidence" value="ECO:0007669"/>
    <property type="project" value="TreeGrafter"/>
</dbReference>
<name>A0A5M9J885_MONFR</name>
<comment type="caution">
    <text evidence="2">The sequence shown here is derived from an EMBL/GenBank/DDBJ whole genome shotgun (WGS) entry which is preliminary data.</text>
</comment>
<dbReference type="FunFam" id="3.40.225.10:FF:000009">
    <property type="entry name" value="Class II aldolase/adducin N-terminal"/>
    <property type="match status" value="1"/>
</dbReference>
<protein>
    <recommendedName>
        <fullName evidence="1">Class II aldolase/adducin N-terminal domain-containing protein</fullName>
    </recommendedName>
</protein>
<dbReference type="GO" id="GO:0051015">
    <property type="term" value="F:actin filament binding"/>
    <property type="evidence" value="ECO:0007669"/>
    <property type="project" value="TreeGrafter"/>
</dbReference>
<dbReference type="VEuPathDB" id="FungiDB:MFRU_008g01160"/>
<dbReference type="Gene3D" id="3.40.225.10">
    <property type="entry name" value="Class II aldolase/adducin N-terminal domain"/>
    <property type="match status" value="1"/>
</dbReference>
<dbReference type="OrthoDB" id="3238794at2759"/>
<evidence type="ECO:0000313" key="2">
    <source>
        <dbReference type="EMBL" id="KAA8565057.1"/>
    </source>
</evidence>
<dbReference type="SUPFAM" id="SSF53639">
    <property type="entry name" value="AraD/HMP-PK domain-like"/>
    <property type="match status" value="1"/>
</dbReference>
<dbReference type="PANTHER" id="PTHR10672">
    <property type="entry name" value="ADDUCIN"/>
    <property type="match status" value="1"/>
</dbReference>
<dbReference type="Proteomes" id="UP000322873">
    <property type="component" value="Unassembled WGS sequence"/>
</dbReference>
<dbReference type="InterPro" id="IPR001303">
    <property type="entry name" value="Aldolase_II/adducin_N"/>
</dbReference>
<dbReference type="Pfam" id="PF00596">
    <property type="entry name" value="Aldolase_II"/>
    <property type="match status" value="1"/>
</dbReference>